<dbReference type="Pfam" id="PF05721">
    <property type="entry name" value="PhyH"/>
    <property type="match status" value="1"/>
</dbReference>
<name>A0A1G9TD99_9BACT</name>
<dbReference type="STRING" id="563176.SAMN04488090_3516"/>
<dbReference type="SUPFAM" id="SSF51197">
    <property type="entry name" value="Clavaminate synthase-like"/>
    <property type="match status" value="1"/>
</dbReference>
<reference evidence="1 2" key="1">
    <citation type="submission" date="2016-10" db="EMBL/GenBank/DDBJ databases">
        <authorList>
            <person name="de Groot N.N."/>
        </authorList>
    </citation>
    <scope>NUCLEOTIDE SEQUENCE [LARGE SCALE GENOMIC DNA]</scope>
    <source>
        <strain evidence="1 2">DSM 21668</strain>
    </source>
</reference>
<organism evidence="1 2">
    <name type="scientific">Siphonobacter aquaeclarae</name>
    <dbReference type="NCBI Taxonomy" id="563176"/>
    <lineage>
        <taxon>Bacteria</taxon>
        <taxon>Pseudomonadati</taxon>
        <taxon>Bacteroidota</taxon>
        <taxon>Cytophagia</taxon>
        <taxon>Cytophagales</taxon>
        <taxon>Cytophagaceae</taxon>
        <taxon>Siphonobacter</taxon>
    </lineage>
</organism>
<gene>
    <name evidence="1" type="ORF">SAMN04488090_3516</name>
</gene>
<keyword evidence="1" id="KW-0560">Oxidoreductase</keyword>
<dbReference type="OrthoDB" id="870003at2"/>
<dbReference type="Gene3D" id="2.60.120.620">
    <property type="entry name" value="q2cbj1_9rhob like domain"/>
    <property type="match status" value="1"/>
</dbReference>
<accession>A0A1G9TD99</accession>
<dbReference type="GO" id="GO:0016706">
    <property type="term" value="F:2-oxoglutarate-dependent dioxygenase activity"/>
    <property type="evidence" value="ECO:0007669"/>
    <property type="project" value="UniProtKB-ARBA"/>
</dbReference>
<keyword evidence="1" id="KW-0223">Dioxygenase</keyword>
<sequence>MEAERCQLTIDGQPHAFALEGEFFWGKDEQLFSEASSPIAGTGWQNQGYTCFPLMQGDEYARLLGSIRRILSRIGAGLGVVLPDDFRPEEYHRYFLTEELHQQVIQQTRFLTFRDFDLDFREWCSRVATFVGHPLQLENPLLPEEIVILRISRPNSLDINPLHRDGYLDIWAGVLNLWIPIAGCDAHSSLPVIPGSHLWRENTIRRTAAKGARINGLTYHVPGIVGAASGLHLIRPDPAYGEALLFTPFLIHGAAINENPDTTRLSLELRFCRS</sequence>
<keyword evidence="2" id="KW-1185">Reference proteome</keyword>
<proteinExistence type="predicted"/>
<protein>
    <submittedName>
        <fullName evidence="1">Phytanoyl-CoA dioxygenase (PhyH)</fullName>
    </submittedName>
</protein>
<dbReference type="EMBL" id="FNGS01000006">
    <property type="protein sequence ID" value="SDM45681.1"/>
    <property type="molecule type" value="Genomic_DNA"/>
</dbReference>
<evidence type="ECO:0000313" key="2">
    <source>
        <dbReference type="Proteomes" id="UP000198901"/>
    </source>
</evidence>
<dbReference type="RefSeq" id="WP_093205153.1">
    <property type="nucleotide sequence ID" value="NZ_FNGS01000006.1"/>
</dbReference>
<dbReference type="AlphaFoldDB" id="A0A1G9TD99"/>
<dbReference type="InterPro" id="IPR008775">
    <property type="entry name" value="Phytyl_CoA_dOase-like"/>
</dbReference>
<dbReference type="Proteomes" id="UP000198901">
    <property type="component" value="Unassembled WGS sequence"/>
</dbReference>
<evidence type="ECO:0000313" key="1">
    <source>
        <dbReference type="EMBL" id="SDM45681.1"/>
    </source>
</evidence>